<gene>
    <name evidence="1" type="ORF">BDA96_09G258800</name>
</gene>
<sequence>MPLNGFFQVLPTSAVLHHGTKRFCTFTYHSLAFILSCRYALSPSLSSYAPFDPHCCSSSSFKKKKKNSSRS</sequence>
<evidence type="ECO:0000313" key="2">
    <source>
        <dbReference type="Proteomes" id="UP000807115"/>
    </source>
</evidence>
<dbReference type="AlphaFoldDB" id="A0A921U5T6"/>
<reference evidence="1" key="1">
    <citation type="journal article" date="2019" name="BMC Genomics">
        <title>A new reference genome for Sorghum bicolor reveals high levels of sequence similarity between sweet and grain genotypes: implications for the genetics of sugar metabolism.</title>
        <authorList>
            <person name="Cooper E.A."/>
            <person name="Brenton Z.W."/>
            <person name="Flinn B.S."/>
            <person name="Jenkins J."/>
            <person name="Shu S."/>
            <person name="Flowers D."/>
            <person name="Luo F."/>
            <person name="Wang Y."/>
            <person name="Xia P."/>
            <person name="Barry K."/>
            <person name="Daum C."/>
            <person name="Lipzen A."/>
            <person name="Yoshinaga Y."/>
            <person name="Schmutz J."/>
            <person name="Saski C."/>
            <person name="Vermerris W."/>
            <person name="Kresovich S."/>
        </authorList>
    </citation>
    <scope>NUCLEOTIDE SEQUENCE</scope>
</reference>
<evidence type="ECO:0000313" key="1">
    <source>
        <dbReference type="EMBL" id="KAG0519373.1"/>
    </source>
</evidence>
<comment type="caution">
    <text evidence="1">The sequence shown here is derived from an EMBL/GenBank/DDBJ whole genome shotgun (WGS) entry which is preliminary data.</text>
</comment>
<organism evidence="1 2">
    <name type="scientific">Sorghum bicolor</name>
    <name type="common">Sorghum</name>
    <name type="synonym">Sorghum vulgare</name>
    <dbReference type="NCBI Taxonomy" id="4558"/>
    <lineage>
        <taxon>Eukaryota</taxon>
        <taxon>Viridiplantae</taxon>
        <taxon>Streptophyta</taxon>
        <taxon>Embryophyta</taxon>
        <taxon>Tracheophyta</taxon>
        <taxon>Spermatophyta</taxon>
        <taxon>Magnoliopsida</taxon>
        <taxon>Liliopsida</taxon>
        <taxon>Poales</taxon>
        <taxon>Poaceae</taxon>
        <taxon>PACMAD clade</taxon>
        <taxon>Panicoideae</taxon>
        <taxon>Andropogonodae</taxon>
        <taxon>Andropogoneae</taxon>
        <taxon>Sorghinae</taxon>
        <taxon>Sorghum</taxon>
    </lineage>
</organism>
<accession>A0A921U5T6</accession>
<proteinExistence type="predicted"/>
<reference evidence="1" key="2">
    <citation type="submission" date="2020-10" db="EMBL/GenBank/DDBJ databases">
        <authorList>
            <person name="Cooper E.A."/>
            <person name="Brenton Z.W."/>
            <person name="Flinn B.S."/>
            <person name="Jenkins J."/>
            <person name="Shu S."/>
            <person name="Flowers D."/>
            <person name="Luo F."/>
            <person name="Wang Y."/>
            <person name="Xia P."/>
            <person name="Barry K."/>
            <person name="Daum C."/>
            <person name="Lipzen A."/>
            <person name="Yoshinaga Y."/>
            <person name="Schmutz J."/>
            <person name="Saski C."/>
            <person name="Vermerris W."/>
            <person name="Kresovich S."/>
        </authorList>
    </citation>
    <scope>NUCLEOTIDE SEQUENCE</scope>
</reference>
<name>A0A921U5T6_SORBI</name>
<dbReference type="EMBL" id="CM027688">
    <property type="protein sequence ID" value="KAG0519373.1"/>
    <property type="molecule type" value="Genomic_DNA"/>
</dbReference>
<protein>
    <submittedName>
        <fullName evidence="1">Uncharacterized protein</fullName>
    </submittedName>
</protein>
<dbReference type="Proteomes" id="UP000807115">
    <property type="component" value="Chromosome 9"/>
</dbReference>